<dbReference type="Gene3D" id="3.40.50.1820">
    <property type="entry name" value="alpha/beta hydrolase"/>
    <property type="match status" value="1"/>
</dbReference>
<evidence type="ECO:0000313" key="3">
    <source>
        <dbReference type="EMBL" id="MBP1971657.1"/>
    </source>
</evidence>
<dbReference type="InterPro" id="IPR001031">
    <property type="entry name" value="Thioesterase"/>
</dbReference>
<dbReference type="InterPro" id="IPR036914">
    <property type="entry name" value="MGS-like_dom_sf"/>
</dbReference>
<dbReference type="InterPro" id="IPR012223">
    <property type="entry name" value="TEII"/>
</dbReference>
<dbReference type="SUPFAM" id="SSF53474">
    <property type="entry name" value="alpha/beta-Hydrolases"/>
    <property type="match status" value="1"/>
</dbReference>
<protein>
    <recommendedName>
        <fullName evidence="2">Thioesterase domain-containing protein</fullName>
    </recommendedName>
</protein>
<evidence type="ECO:0000259" key="2">
    <source>
        <dbReference type="Pfam" id="PF00975"/>
    </source>
</evidence>
<organism evidence="3 4">
    <name type="scientific">Virgibacillus natechei</name>
    <dbReference type="NCBI Taxonomy" id="1216297"/>
    <lineage>
        <taxon>Bacteria</taxon>
        <taxon>Bacillati</taxon>
        <taxon>Bacillota</taxon>
        <taxon>Bacilli</taxon>
        <taxon>Bacillales</taxon>
        <taxon>Bacillaceae</taxon>
        <taxon>Virgibacillus</taxon>
    </lineage>
</organism>
<gene>
    <name evidence="3" type="ORF">J2Z83_003809</name>
</gene>
<dbReference type="Pfam" id="PF00975">
    <property type="entry name" value="Thioesterase"/>
    <property type="match status" value="1"/>
</dbReference>
<evidence type="ECO:0000313" key="4">
    <source>
        <dbReference type="Proteomes" id="UP001519345"/>
    </source>
</evidence>
<dbReference type="SUPFAM" id="SSF52335">
    <property type="entry name" value="Methylglyoxal synthase-like"/>
    <property type="match status" value="1"/>
</dbReference>
<reference evidence="3 4" key="1">
    <citation type="submission" date="2021-03" db="EMBL/GenBank/DDBJ databases">
        <title>Genomic Encyclopedia of Type Strains, Phase IV (KMG-IV): sequencing the most valuable type-strain genomes for metagenomic binning, comparative biology and taxonomic classification.</title>
        <authorList>
            <person name="Goeker M."/>
        </authorList>
    </citation>
    <scope>NUCLEOTIDE SEQUENCE [LARGE SCALE GENOMIC DNA]</scope>
    <source>
        <strain evidence="3 4">DSM 25609</strain>
    </source>
</reference>
<dbReference type="RefSeq" id="WP_209464679.1">
    <property type="nucleotide sequence ID" value="NZ_CP110224.1"/>
</dbReference>
<dbReference type="EMBL" id="JAGGKX010000030">
    <property type="protein sequence ID" value="MBP1971657.1"/>
    <property type="molecule type" value="Genomic_DNA"/>
</dbReference>
<feature type="domain" description="Thioesterase" evidence="2">
    <location>
        <begin position="5"/>
        <end position="110"/>
    </location>
</feature>
<evidence type="ECO:0000256" key="1">
    <source>
        <dbReference type="ARBA" id="ARBA00007169"/>
    </source>
</evidence>
<comment type="caution">
    <text evidence="3">The sequence shown here is derived from an EMBL/GenBank/DDBJ whole genome shotgun (WGS) entry which is preliminary data.</text>
</comment>
<accession>A0ABS4IL16</accession>
<proteinExistence type="inferred from homology"/>
<dbReference type="PANTHER" id="PTHR11487:SF0">
    <property type="entry name" value="S-ACYL FATTY ACID SYNTHASE THIOESTERASE, MEDIUM CHAIN"/>
    <property type="match status" value="1"/>
</dbReference>
<keyword evidence="4" id="KW-1185">Reference proteome</keyword>
<dbReference type="InterPro" id="IPR029058">
    <property type="entry name" value="AB_hydrolase_fold"/>
</dbReference>
<name>A0ABS4IL16_9BACI</name>
<dbReference type="Proteomes" id="UP001519345">
    <property type="component" value="Unassembled WGS sequence"/>
</dbReference>
<comment type="similarity">
    <text evidence="1">Belongs to the thioesterase family.</text>
</comment>
<sequence>MKKLKLFCVPHAGASASIYYKWLHYLDSSMIELIPLELKGRGTRLDESYYVDFEDMLNDLYKMVINSLSDEKYMVFGHSMGTYDAFQLESMIENNNGISAEHMFLSDITALMRLCDVYDIPLATNMGSAEILILSLERGDLEWRNIIHEEKEKELNLLIESIKSHFYG</sequence>
<dbReference type="PANTHER" id="PTHR11487">
    <property type="entry name" value="THIOESTERASE"/>
    <property type="match status" value="1"/>
</dbReference>